<evidence type="ECO:0000313" key="3">
    <source>
        <dbReference type="EMBL" id="HHM01528.1"/>
    </source>
</evidence>
<dbReference type="PANTHER" id="PTHR30033">
    <property type="entry name" value="FLAGELLAR HOOK-ASSOCIATED PROTEIN 1"/>
    <property type="match status" value="1"/>
</dbReference>
<protein>
    <recommendedName>
        <fullName evidence="2">Flagellar basal-body/hook protein C-terminal domain-containing protein</fullName>
    </recommendedName>
</protein>
<dbReference type="InterPro" id="IPR002371">
    <property type="entry name" value="FlgK"/>
</dbReference>
<proteinExistence type="inferred from homology"/>
<dbReference type="Proteomes" id="UP000885771">
    <property type="component" value="Unassembled WGS sequence"/>
</dbReference>
<dbReference type="GO" id="GO:0009424">
    <property type="term" value="C:bacterial-type flagellum hook"/>
    <property type="evidence" value="ECO:0007669"/>
    <property type="project" value="InterPro"/>
</dbReference>
<comment type="caution">
    <text evidence="3">The sequence shown here is derived from an EMBL/GenBank/DDBJ whole genome shotgun (WGS) entry which is preliminary data.</text>
</comment>
<dbReference type="GO" id="GO:0044780">
    <property type="term" value="P:bacterial-type flagellum assembly"/>
    <property type="evidence" value="ECO:0007669"/>
    <property type="project" value="InterPro"/>
</dbReference>
<dbReference type="InterPro" id="IPR010930">
    <property type="entry name" value="Flg_bb/hook_C_dom"/>
</dbReference>
<dbReference type="Pfam" id="PF06429">
    <property type="entry name" value="Flg_bbr_C"/>
    <property type="match status" value="1"/>
</dbReference>
<reference evidence="3" key="1">
    <citation type="journal article" date="2020" name="mSystems">
        <title>Genome- and Community-Level Interaction Insights into Carbon Utilization and Element Cycling Functions of Hydrothermarchaeota in Hydrothermal Sediment.</title>
        <authorList>
            <person name="Zhou Z."/>
            <person name="Liu Y."/>
            <person name="Xu W."/>
            <person name="Pan J."/>
            <person name="Luo Z.H."/>
            <person name="Li M."/>
        </authorList>
    </citation>
    <scope>NUCLEOTIDE SEQUENCE [LARGE SCALE GENOMIC DNA]</scope>
    <source>
        <strain evidence="3">HyVt-460</strain>
    </source>
</reference>
<accession>A0A7V5RMZ9</accession>
<name>A0A7V5RMZ9_CALAY</name>
<dbReference type="AlphaFoldDB" id="A0A7V5RMZ9"/>
<dbReference type="EMBL" id="DRLI01000037">
    <property type="protein sequence ID" value="HHM01528.1"/>
    <property type="molecule type" value="Genomic_DNA"/>
</dbReference>
<evidence type="ECO:0000256" key="1">
    <source>
        <dbReference type="ARBA" id="ARBA00009677"/>
    </source>
</evidence>
<evidence type="ECO:0000259" key="2">
    <source>
        <dbReference type="Pfam" id="PF06429"/>
    </source>
</evidence>
<dbReference type="SUPFAM" id="SSF64518">
    <property type="entry name" value="Phase 1 flagellin"/>
    <property type="match status" value="1"/>
</dbReference>
<dbReference type="PANTHER" id="PTHR30033:SF1">
    <property type="entry name" value="FLAGELLAR HOOK-ASSOCIATED PROTEIN 1"/>
    <property type="match status" value="1"/>
</dbReference>
<dbReference type="GO" id="GO:0005198">
    <property type="term" value="F:structural molecule activity"/>
    <property type="evidence" value="ECO:0007669"/>
    <property type="project" value="InterPro"/>
</dbReference>
<sequence length="85" mass="9553">MENQAPSDFFTNLLSVIGSDIDNASFLRESQELITQNLQNQKDQVAGVSLDEEMTKLVQYEQAYQAAAKIINTVDQMLETVLSLR</sequence>
<feature type="domain" description="Flagellar basal-body/hook protein C-terminal" evidence="2">
    <location>
        <begin position="46"/>
        <end position="84"/>
    </location>
</feature>
<gene>
    <name evidence="3" type="ORF">ENJ15_00835</name>
</gene>
<organism evidence="3">
    <name type="scientific">Caldithrix abyssi</name>
    <dbReference type="NCBI Taxonomy" id="187145"/>
    <lineage>
        <taxon>Bacteria</taxon>
        <taxon>Pseudomonadati</taxon>
        <taxon>Calditrichota</taxon>
        <taxon>Calditrichia</taxon>
        <taxon>Calditrichales</taxon>
        <taxon>Calditrichaceae</taxon>
        <taxon>Caldithrix</taxon>
    </lineage>
</organism>
<comment type="similarity">
    <text evidence="1">Belongs to the flagella basal body rod proteins family.</text>
</comment>